<organism evidence="2 3">
    <name type="scientific">Macrostomum lignano</name>
    <dbReference type="NCBI Taxonomy" id="282301"/>
    <lineage>
        <taxon>Eukaryota</taxon>
        <taxon>Metazoa</taxon>
        <taxon>Spiralia</taxon>
        <taxon>Lophotrochozoa</taxon>
        <taxon>Platyhelminthes</taxon>
        <taxon>Rhabditophora</taxon>
        <taxon>Macrostomorpha</taxon>
        <taxon>Macrostomida</taxon>
        <taxon>Macrostomidae</taxon>
        <taxon>Macrostomum</taxon>
    </lineage>
</organism>
<comment type="caution">
    <text evidence="2">The sequence shown here is derived from an EMBL/GenBank/DDBJ whole genome shotgun (WGS) entry which is preliminary data.</text>
</comment>
<feature type="compositionally biased region" description="Basic and acidic residues" evidence="1">
    <location>
        <begin position="117"/>
        <end position="131"/>
    </location>
</feature>
<name>A0A267EFK3_9PLAT</name>
<gene>
    <name evidence="2" type="ORF">BOX15_Mlig031147g2</name>
</gene>
<dbReference type="EMBL" id="NIVC01002168">
    <property type="protein sequence ID" value="PAA60288.1"/>
    <property type="molecule type" value="Genomic_DNA"/>
</dbReference>
<feature type="compositionally biased region" description="Low complexity" evidence="1">
    <location>
        <begin position="232"/>
        <end position="241"/>
    </location>
</feature>
<proteinExistence type="predicted"/>
<dbReference type="Proteomes" id="UP000215902">
    <property type="component" value="Unassembled WGS sequence"/>
</dbReference>
<feature type="compositionally biased region" description="Polar residues" evidence="1">
    <location>
        <begin position="35"/>
        <end position="51"/>
    </location>
</feature>
<accession>A0A267EFK3</accession>
<feature type="region of interest" description="Disordered" evidence="1">
    <location>
        <begin position="105"/>
        <end position="144"/>
    </location>
</feature>
<protein>
    <submittedName>
        <fullName evidence="2">Uncharacterized protein</fullName>
    </submittedName>
</protein>
<evidence type="ECO:0000313" key="3">
    <source>
        <dbReference type="Proteomes" id="UP000215902"/>
    </source>
</evidence>
<evidence type="ECO:0000256" key="1">
    <source>
        <dbReference type="SAM" id="MobiDB-lite"/>
    </source>
</evidence>
<sequence length="249" mass="25990">MPSEGKPKLTPLLIQQQQHRQPMDSPTEAEASNPAGANNTELLSPVEQQTIRLGGNAAATSASGAAPAEADGGDGEEVAVAAVRHRRTRGRQSLKRLSDIMSAYIPVNGDSAQQQQHRQDRRPLLESHPENDGGEPDPAPSVSIGCGPRLVKLLDLASLCCSQDAPIDQSEAAEPEDPGCASWPSEISPTWPSRPLAASSSWHSPIRPASCGCSCRCRSSSRLPPSAPRSAPPATAASSRSGRCATGLG</sequence>
<feature type="compositionally biased region" description="Low complexity" evidence="1">
    <location>
        <begin position="207"/>
        <end position="224"/>
    </location>
</feature>
<reference evidence="2 3" key="1">
    <citation type="submission" date="2017-06" db="EMBL/GenBank/DDBJ databases">
        <title>A platform for efficient transgenesis in Macrostomum lignano, a flatworm model organism for stem cell research.</title>
        <authorList>
            <person name="Berezikov E."/>
        </authorList>
    </citation>
    <scope>NUCLEOTIDE SEQUENCE [LARGE SCALE GENOMIC DNA]</scope>
    <source>
        <strain evidence="2">DV1</strain>
        <tissue evidence="2">Whole organism</tissue>
    </source>
</reference>
<feature type="compositionally biased region" description="Low complexity" evidence="1">
    <location>
        <begin position="54"/>
        <end position="70"/>
    </location>
</feature>
<dbReference type="AlphaFoldDB" id="A0A267EFK3"/>
<keyword evidence="3" id="KW-1185">Reference proteome</keyword>
<feature type="region of interest" description="Disordered" evidence="1">
    <location>
        <begin position="168"/>
        <end position="249"/>
    </location>
</feature>
<feature type="region of interest" description="Disordered" evidence="1">
    <location>
        <begin position="1"/>
        <end position="77"/>
    </location>
</feature>
<evidence type="ECO:0000313" key="2">
    <source>
        <dbReference type="EMBL" id="PAA60288.1"/>
    </source>
</evidence>